<evidence type="ECO:0000256" key="1">
    <source>
        <dbReference type="SAM" id="Phobius"/>
    </source>
</evidence>
<feature type="transmembrane region" description="Helical" evidence="1">
    <location>
        <begin position="48"/>
        <end position="74"/>
    </location>
</feature>
<dbReference type="EMBL" id="FMZB01000002">
    <property type="protein sequence ID" value="SDC47390.1"/>
    <property type="molecule type" value="Genomic_DNA"/>
</dbReference>
<dbReference type="PANTHER" id="PTHR41324">
    <property type="entry name" value="MEMBRANE PROTEIN-RELATED"/>
    <property type="match status" value="1"/>
</dbReference>
<name>A0A1G6LVY1_9BACI</name>
<keyword evidence="1" id="KW-1133">Transmembrane helix</keyword>
<dbReference type="PANTHER" id="PTHR41324:SF1">
    <property type="entry name" value="DUF2232 DOMAIN-CONTAINING PROTEIN"/>
    <property type="match status" value="1"/>
</dbReference>
<dbReference type="Pfam" id="PF09991">
    <property type="entry name" value="DUF2232"/>
    <property type="match status" value="1"/>
</dbReference>
<dbReference type="STRING" id="361279.SAMN05421663_102517"/>
<evidence type="ECO:0000313" key="3">
    <source>
        <dbReference type="Proteomes" id="UP000198666"/>
    </source>
</evidence>
<reference evidence="3" key="1">
    <citation type="submission" date="2016-10" db="EMBL/GenBank/DDBJ databases">
        <authorList>
            <person name="Varghese N."/>
            <person name="Submissions S."/>
        </authorList>
    </citation>
    <scope>NUCLEOTIDE SEQUENCE [LARGE SCALE GENOMIC DNA]</scope>
    <source>
        <strain evidence="3">DSM 21620</strain>
    </source>
</reference>
<sequence length="301" mass="33883">MLGGIYLVLLLIAIFVPVISLLVILAMPVPIILYWIRHGFKSGIYFSAAILLVSFVGTFAGFLLTIPIVIGAAATGYTLHQKQSTYEALLKGTLGYALGFTIYLAGAQFVSGINIIELIQDSYQNTIQTVQSEMDTVGMTVSEAQWEQFDATFDYVLVLIPTMIAVSSLLYGFISQWLAHQIHNRQSKQRILYPPFRRFNLPVIVLFIYFIGSLARWFEMDQNGWLYPIVTNVAELAGILLVLQGFSFFFYFAYQRKLPKVLPILAVVISVLFGPILLYLVRILGIIDVGFRLRERMGSKK</sequence>
<dbReference type="Proteomes" id="UP000198666">
    <property type="component" value="Unassembled WGS sequence"/>
</dbReference>
<dbReference type="InterPro" id="IPR018710">
    <property type="entry name" value="DUF2232"/>
</dbReference>
<keyword evidence="1" id="KW-0812">Transmembrane</keyword>
<evidence type="ECO:0000313" key="2">
    <source>
        <dbReference type="EMBL" id="SDC47390.1"/>
    </source>
</evidence>
<feature type="transmembrane region" description="Helical" evidence="1">
    <location>
        <begin position="155"/>
        <end position="179"/>
    </location>
</feature>
<keyword evidence="1" id="KW-0472">Membrane</keyword>
<feature type="transmembrane region" description="Helical" evidence="1">
    <location>
        <begin position="264"/>
        <end position="291"/>
    </location>
</feature>
<proteinExistence type="predicted"/>
<gene>
    <name evidence="2" type="ORF">SAMN05421663_102517</name>
</gene>
<feature type="transmembrane region" description="Helical" evidence="1">
    <location>
        <begin position="94"/>
        <end position="116"/>
    </location>
</feature>
<feature type="transmembrane region" description="Helical" evidence="1">
    <location>
        <begin position="225"/>
        <end position="252"/>
    </location>
</feature>
<feature type="transmembrane region" description="Helical" evidence="1">
    <location>
        <begin position="6"/>
        <end position="36"/>
    </location>
</feature>
<organism evidence="2 3">
    <name type="scientific">Terribacillus halophilus</name>
    <dbReference type="NCBI Taxonomy" id="361279"/>
    <lineage>
        <taxon>Bacteria</taxon>
        <taxon>Bacillati</taxon>
        <taxon>Bacillota</taxon>
        <taxon>Bacilli</taxon>
        <taxon>Bacillales</taxon>
        <taxon>Bacillaceae</taxon>
        <taxon>Terribacillus</taxon>
    </lineage>
</organism>
<accession>A0A1G6LVY1</accession>
<feature type="transmembrane region" description="Helical" evidence="1">
    <location>
        <begin position="199"/>
        <end position="218"/>
    </location>
</feature>
<keyword evidence="3" id="KW-1185">Reference proteome</keyword>
<protein>
    <submittedName>
        <fullName evidence="2">Uncharacterized conserved protein YybS, DUF2232 family</fullName>
    </submittedName>
</protein>
<dbReference type="AlphaFoldDB" id="A0A1G6LVY1"/>